<organism evidence="1">
    <name type="scientific">Aegilops tauschii</name>
    <name type="common">Tausch's goatgrass</name>
    <name type="synonym">Aegilops squarrosa</name>
    <dbReference type="NCBI Taxonomy" id="37682"/>
    <lineage>
        <taxon>Eukaryota</taxon>
        <taxon>Viridiplantae</taxon>
        <taxon>Streptophyta</taxon>
        <taxon>Embryophyta</taxon>
        <taxon>Tracheophyta</taxon>
        <taxon>Spermatophyta</taxon>
        <taxon>Magnoliopsida</taxon>
        <taxon>Liliopsida</taxon>
        <taxon>Poales</taxon>
        <taxon>Poaceae</taxon>
        <taxon>BOP clade</taxon>
        <taxon>Pooideae</taxon>
        <taxon>Triticodae</taxon>
        <taxon>Triticeae</taxon>
        <taxon>Triticinae</taxon>
        <taxon>Aegilops</taxon>
    </lineage>
</organism>
<proteinExistence type="predicted"/>
<dbReference type="PANTHER" id="PTHR48055">
    <property type="entry name" value="LEUCINE-RICH REPEAT RECEPTOR PROTEIN KINASE EMS1"/>
    <property type="match status" value="1"/>
</dbReference>
<name>M8BPE4_AEGTA</name>
<sequence length="166" mass="18455">MVQRLNIAVDVADALDYLHNCEPPVVHCDLKPSNILPLIQYGEGSQVSPSGDVYSFGSVILELFTGMAPTHDMFRDGLTLKKHAENAFPDKLMEIVDPVLPSIEEKYGSSLQNQSNRMEDICNTIFSIIEVALSCCKQAPTERMCTRDAAAGMRKIRDSHVRKSTR</sequence>
<dbReference type="InterPro" id="IPR051564">
    <property type="entry name" value="LRR_receptor-like_kinase"/>
</dbReference>
<dbReference type="GO" id="GO:0005524">
    <property type="term" value="F:ATP binding"/>
    <property type="evidence" value="ECO:0007669"/>
    <property type="project" value="InterPro"/>
</dbReference>
<dbReference type="Gene3D" id="1.10.510.10">
    <property type="entry name" value="Transferase(Phosphotransferase) domain 1"/>
    <property type="match status" value="2"/>
</dbReference>
<dbReference type="ExpressionAtlas" id="M8BPE4">
    <property type="expression patterns" value="baseline"/>
</dbReference>
<protein>
    <submittedName>
        <fullName evidence="1">Putative LRR receptor-like serine/threonine-protein kinase</fullName>
    </submittedName>
</protein>
<dbReference type="PANTHER" id="PTHR48055:SF55">
    <property type="entry name" value="PROTEIN KINASE DOMAIN-CONTAINING PROTEIN"/>
    <property type="match status" value="1"/>
</dbReference>
<dbReference type="EnsemblPlants" id="EMT04837">
    <property type="protein sequence ID" value="EMT04837"/>
    <property type="gene ID" value="F775_12295"/>
</dbReference>
<dbReference type="SUPFAM" id="SSF56112">
    <property type="entry name" value="Protein kinase-like (PK-like)"/>
    <property type="match status" value="1"/>
</dbReference>
<dbReference type="PROSITE" id="PS50011">
    <property type="entry name" value="PROTEIN_KINASE_DOM"/>
    <property type="match status" value="1"/>
</dbReference>
<reference evidence="1" key="1">
    <citation type="submission" date="2015-06" db="UniProtKB">
        <authorList>
            <consortium name="EnsemblPlants"/>
        </authorList>
    </citation>
    <scope>IDENTIFICATION</scope>
</reference>
<evidence type="ECO:0000313" key="1">
    <source>
        <dbReference type="EnsemblPlants" id="EMT04837"/>
    </source>
</evidence>
<dbReference type="GO" id="GO:0004672">
    <property type="term" value="F:protein kinase activity"/>
    <property type="evidence" value="ECO:0007669"/>
    <property type="project" value="InterPro"/>
</dbReference>
<dbReference type="InterPro" id="IPR011009">
    <property type="entry name" value="Kinase-like_dom_sf"/>
</dbReference>
<accession>M8BPE4</accession>
<dbReference type="GO" id="GO:0016020">
    <property type="term" value="C:membrane"/>
    <property type="evidence" value="ECO:0007669"/>
    <property type="project" value="TreeGrafter"/>
</dbReference>
<dbReference type="AlphaFoldDB" id="M8BPE4"/>
<dbReference type="InterPro" id="IPR000719">
    <property type="entry name" value="Prot_kinase_dom"/>
</dbReference>